<dbReference type="PROSITE" id="PS50931">
    <property type="entry name" value="HTH_LYSR"/>
    <property type="match status" value="1"/>
</dbReference>
<dbReference type="Pfam" id="PF00126">
    <property type="entry name" value="HTH_1"/>
    <property type="match status" value="1"/>
</dbReference>
<keyword evidence="4" id="KW-0804">Transcription</keyword>
<reference evidence="6 7" key="1">
    <citation type="submission" date="2013-03" db="EMBL/GenBank/DDBJ databases">
        <title>The Genome Sequence of Acinetobacter tandoii CIP 107469.</title>
        <authorList>
            <consortium name="The Broad Institute Genome Sequencing Platform"/>
            <consortium name="The Broad Institute Genome Sequencing Center for Infectious Disease"/>
            <person name="Cerqueira G."/>
            <person name="Feldgarden M."/>
            <person name="Courvalin P."/>
            <person name="Perichon B."/>
            <person name="Grillot-Courvalin C."/>
            <person name="Clermont D."/>
            <person name="Rocha E."/>
            <person name="Yoon E.-J."/>
            <person name="Nemec A."/>
            <person name="Walker B."/>
            <person name="Young S.K."/>
            <person name="Zeng Q."/>
            <person name="Gargeya S."/>
            <person name="Fitzgerald M."/>
            <person name="Haas B."/>
            <person name="Abouelleil A."/>
            <person name="Alvarado L."/>
            <person name="Arachchi H.M."/>
            <person name="Berlin A.M."/>
            <person name="Chapman S.B."/>
            <person name="Dewar J."/>
            <person name="Goldberg J."/>
            <person name="Griggs A."/>
            <person name="Gujja S."/>
            <person name="Hansen M."/>
            <person name="Howarth C."/>
            <person name="Imamovic A."/>
            <person name="Larimer J."/>
            <person name="McCowan C."/>
            <person name="Murphy C."/>
            <person name="Neiman D."/>
            <person name="Pearson M."/>
            <person name="Priest M."/>
            <person name="Roberts A."/>
            <person name="Saif S."/>
            <person name="Shea T."/>
            <person name="Sisk P."/>
            <person name="Sykes S."/>
            <person name="Wortman J."/>
            <person name="Nusbaum C."/>
            <person name="Birren B."/>
        </authorList>
    </citation>
    <scope>NUCLEOTIDE SEQUENCE [LARGE SCALE GENOMIC DNA]</scope>
    <source>
        <strain evidence="6 7">CIP 107469</strain>
    </source>
</reference>
<evidence type="ECO:0000313" key="6">
    <source>
        <dbReference type="EMBL" id="EOR06473.1"/>
    </source>
</evidence>
<keyword evidence="7" id="KW-1185">Reference proteome</keyword>
<dbReference type="eggNOG" id="COG0583">
    <property type="taxonomic scope" value="Bacteria"/>
</dbReference>
<dbReference type="InterPro" id="IPR000847">
    <property type="entry name" value="LysR_HTH_N"/>
</dbReference>
<dbReference type="PATRIC" id="fig|1120927.3.peg.2273"/>
<dbReference type="InterPro" id="IPR036388">
    <property type="entry name" value="WH-like_DNA-bd_sf"/>
</dbReference>
<dbReference type="InterPro" id="IPR036390">
    <property type="entry name" value="WH_DNA-bd_sf"/>
</dbReference>
<evidence type="ECO:0000256" key="2">
    <source>
        <dbReference type="ARBA" id="ARBA00023015"/>
    </source>
</evidence>
<evidence type="ECO:0000256" key="3">
    <source>
        <dbReference type="ARBA" id="ARBA00023125"/>
    </source>
</evidence>
<dbReference type="FunFam" id="1.10.10.10:FF:000001">
    <property type="entry name" value="LysR family transcriptional regulator"/>
    <property type="match status" value="1"/>
</dbReference>
<dbReference type="Gene3D" id="3.40.190.290">
    <property type="match status" value="1"/>
</dbReference>
<dbReference type="EMBL" id="AQFM01000039">
    <property type="protein sequence ID" value="EOR06473.1"/>
    <property type="molecule type" value="Genomic_DNA"/>
</dbReference>
<evidence type="ECO:0000256" key="1">
    <source>
        <dbReference type="ARBA" id="ARBA00009437"/>
    </source>
</evidence>
<keyword evidence="2" id="KW-0805">Transcription regulation</keyword>
<dbReference type="PANTHER" id="PTHR30419">
    <property type="entry name" value="HTH-TYPE TRANSCRIPTIONAL REGULATOR YBHD"/>
    <property type="match status" value="1"/>
</dbReference>
<proteinExistence type="inferred from homology"/>
<dbReference type="GO" id="GO:0003700">
    <property type="term" value="F:DNA-binding transcription factor activity"/>
    <property type="evidence" value="ECO:0007669"/>
    <property type="project" value="InterPro"/>
</dbReference>
<organism evidence="6 7">
    <name type="scientific">Acinetobacter tandoii DSM 14970 = CIP 107469</name>
    <dbReference type="NCBI Taxonomy" id="1120927"/>
    <lineage>
        <taxon>Bacteria</taxon>
        <taxon>Pseudomonadati</taxon>
        <taxon>Pseudomonadota</taxon>
        <taxon>Gammaproteobacteria</taxon>
        <taxon>Moraxellales</taxon>
        <taxon>Moraxellaceae</taxon>
        <taxon>Acinetobacter</taxon>
    </lineage>
</organism>
<comment type="caution">
    <text evidence="6">The sequence shown here is derived from an EMBL/GenBank/DDBJ whole genome shotgun (WGS) entry which is preliminary data.</text>
</comment>
<dbReference type="Gene3D" id="1.10.10.10">
    <property type="entry name" value="Winged helix-like DNA-binding domain superfamily/Winged helix DNA-binding domain"/>
    <property type="match status" value="1"/>
</dbReference>
<evidence type="ECO:0000259" key="5">
    <source>
        <dbReference type="PROSITE" id="PS50931"/>
    </source>
</evidence>
<keyword evidence="3" id="KW-0238">DNA-binding</keyword>
<dbReference type="GO" id="GO:0003677">
    <property type="term" value="F:DNA binding"/>
    <property type="evidence" value="ECO:0007669"/>
    <property type="project" value="UniProtKB-KW"/>
</dbReference>
<protein>
    <recommendedName>
        <fullName evidence="5">HTH lysR-type domain-containing protein</fullName>
    </recommendedName>
</protein>
<accession>R9AW97</accession>
<dbReference type="SUPFAM" id="SSF46785">
    <property type="entry name" value="Winged helix' DNA-binding domain"/>
    <property type="match status" value="1"/>
</dbReference>
<feature type="domain" description="HTH lysR-type" evidence="5">
    <location>
        <begin position="23"/>
        <end position="80"/>
    </location>
</feature>
<dbReference type="AlphaFoldDB" id="R9AW97"/>
<dbReference type="Proteomes" id="UP000016201">
    <property type="component" value="Unassembled WGS sequence"/>
</dbReference>
<name>R9AW97_9GAMM</name>
<dbReference type="PANTHER" id="PTHR30419:SF30">
    <property type="entry name" value="LYSR FAMILY TRANSCRIPTIONAL REGULATOR"/>
    <property type="match status" value="1"/>
</dbReference>
<comment type="similarity">
    <text evidence="1">Belongs to the LysR transcriptional regulatory family.</text>
</comment>
<evidence type="ECO:0000256" key="4">
    <source>
        <dbReference type="ARBA" id="ARBA00023163"/>
    </source>
</evidence>
<sequence>MKKDQNQTRPHISLSPHGTHLVMTLKQLKAFLALARSLNYANASNELHLSQSALSLTIKTLEEELGGKLFKRNTRRVELTFEGKSLIPYAKKLLANWEDMEKDVKQRFKLQRGTLNIASMPFVTHAIMPNVIQNFLGLHPNINFSIHDITNEKIIENVLDGIFELGICFEPQQIDTLEFLPLFNEDFLALLPKAHPLAHTTSITWKDLCANPFVTLQQPSIVRYLIEENCKKNNIQLDLKVECHQISSLSSFVALGIGVSVIPRHFQQFIDTEKNVLIELQDQDLIKPVGIIYKKNFEISNITAQFIETLKQYNYKKHI</sequence>
<dbReference type="InterPro" id="IPR050950">
    <property type="entry name" value="HTH-type_LysR_regulators"/>
</dbReference>
<dbReference type="SUPFAM" id="SSF53850">
    <property type="entry name" value="Periplasmic binding protein-like II"/>
    <property type="match status" value="1"/>
</dbReference>
<dbReference type="Pfam" id="PF03466">
    <property type="entry name" value="LysR_substrate"/>
    <property type="match status" value="1"/>
</dbReference>
<dbReference type="CDD" id="cd08440">
    <property type="entry name" value="PBP2_LTTR_like_4"/>
    <property type="match status" value="1"/>
</dbReference>
<evidence type="ECO:0000313" key="7">
    <source>
        <dbReference type="Proteomes" id="UP000016201"/>
    </source>
</evidence>
<dbReference type="PRINTS" id="PR00039">
    <property type="entry name" value="HTHLYSR"/>
</dbReference>
<dbReference type="InterPro" id="IPR005119">
    <property type="entry name" value="LysR_subst-bd"/>
</dbReference>
<gene>
    <name evidence="6" type="ORF">I593_02340</name>
</gene>
<dbReference type="GO" id="GO:0005829">
    <property type="term" value="C:cytosol"/>
    <property type="evidence" value="ECO:0007669"/>
    <property type="project" value="TreeGrafter"/>
</dbReference>